<dbReference type="InterPro" id="IPR010982">
    <property type="entry name" value="Lambda_DNA-bd_dom_sf"/>
</dbReference>
<dbReference type="AlphaFoldDB" id="A0A480A187"/>
<proteinExistence type="predicted"/>
<dbReference type="InterPro" id="IPR001387">
    <property type="entry name" value="Cro/C1-type_HTH"/>
</dbReference>
<organism evidence="2 3">
    <name type="scientific">Sphaerospermopsis reniformis</name>
    <dbReference type="NCBI Taxonomy" id="531300"/>
    <lineage>
        <taxon>Bacteria</taxon>
        <taxon>Bacillati</taxon>
        <taxon>Cyanobacteriota</taxon>
        <taxon>Cyanophyceae</taxon>
        <taxon>Nostocales</taxon>
        <taxon>Aphanizomenonaceae</taxon>
        <taxon>Sphaerospermopsis</taxon>
    </lineage>
</organism>
<dbReference type="RefSeq" id="WP_096572218.1">
    <property type="nucleotide sequence ID" value="NZ_BJCE01000020.1"/>
</dbReference>
<dbReference type="Pfam" id="PF01381">
    <property type="entry name" value="HTH_3"/>
    <property type="match status" value="1"/>
</dbReference>
<sequence length="101" mass="11550">MKKNEQLSTFDRMMQDDDFQAKFASGYQEFLLSEFLVSIMENDHISIEQLAKEVNLSPAVIQDICSGKKNDINFSKFLQIVQSCGFRLVLEKGDDRIPLGL</sequence>
<dbReference type="Proteomes" id="UP000300142">
    <property type="component" value="Unassembled WGS sequence"/>
</dbReference>
<evidence type="ECO:0000259" key="1">
    <source>
        <dbReference type="Pfam" id="PF01381"/>
    </source>
</evidence>
<feature type="domain" description="HTH cro/C1-type" evidence="1">
    <location>
        <begin position="43"/>
        <end position="85"/>
    </location>
</feature>
<dbReference type="CDD" id="cd00093">
    <property type="entry name" value="HTH_XRE"/>
    <property type="match status" value="1"/>
</dbReference>
<reference evidence="3" key="1">
    <citation type="submission" date="2019-02" db="EMBL/GenBank/DDBJ databases">
        <title>Draft genome sequence of Sphaerospermopsis reniformis NIES-1949.</title>
        <authorList>
            <person name="Yamaguchi H."/>
            <person name="Suzuki S."/>
            <person name="Kawachi M."/>
        </authorList>
    </citation>
    <scope>NUCLEOTIDE SEQUENCE [LARGE SCALE GENOMIC DNA]</scope>
    <source>
        <strain evidence="3">NIES-1949</strain>
    </source>
</reference>
<protein>
    <recommendedName>
        <fullName evidence="1">HTH cro/C1-type domain-containing protein</fullName>
    </recommendedName>
</protein>
<evidence type="ECO:0000313" key="3">
    <source>
        <dbReference type="Proteomes" id="UP000300142"/>
    </source>
</evidence>
<dbReference type="SUPFAM" id="SSF47413">
    <property type="entry name" value="lambda repressor-like DNA-binding domains"/>
    <property type="match status" value="1"/>
</dbReference>
<accession>A0A480A187</accession>
<dbReference type="GO" id="GO:0003677">
    <property type="term" value="F:DNA binding"/>
    <property type="evidence" value="ECO:0007669"/>
    <property type="project" value="InterPro"/>
</dbReference>
<dbReference type="EMBL" id="BJCE01000020">
    <property type="protein sequence ID" value="GCL35874.1"/>
    <property type="molecule type" value="Genomic_DNA"/>
</dbReference>
<comment type="caution">
    <text evidence="2">The sequence shown here is derived from an EMBL/GenBank/DDBJ whole genome shotgun (WGS) entry which is preliminary data.</text>
</comment>
<keyword evidence="3" id="KW-1185">Reference proteome</keyword>
<evidence type="ECO:0000313" key="2">
    <source>
        <dbReference type="EMBL" id="GCL35874.1"/>
    </source>
</evidence>
<name>A0A480A187_9CYAN</name>
<gene>
    <name evidence="2" type="ORF">SR1949_09740</name>
</gene>